<dbReference type="InterPro" id="IPR002938">
    <property type="entry name" value="FAD-bd"/>
</dbReference>
<evidence type="ECO:0000313" key="4">
    <source>
        <dbReference type="Proteomes" id="UP000586042"/>
    </source>
</evidence>
<dbReference type="PRINTS" id="PR00420">
    <property type="entry name" value="RNGMNOXGNASE"/>
</dbReference>
<protein>
    <submittedName>
        <fullName evidence="3">Bifunctional 3-(3-hydroxy-phenyl)propionate/3-hydroxycinnamic acid hydroxylase</fullName>
    </submittedName>
</protein>
<keyword evidence="1" id="KW-0560">Oxidoreductase</keyword>
<dbReference type="GO" id="GO:0019622">
    <property type="term" value="P:3-(3-hydroxy)phenylpropionate catabolic process"/>
    <property type="evidence" value="ECO:0007669"/>
    <property type="project" value="TreeGrafter"/>
</dbReference>
<dbReference type="NCBIfam" id="NF004829">
    <property type="entry name" value="PRK06183.1-3"/>
    <property type="match status" value="1"/>
</dbReference>
<dbReference type="PANTHER" id="PTHR43476">
    <property type="entry name" value="3-(3-HYDROXY-PHENYL)PROPIONATE/3-HYDROXYCINNAMIC ACID HYDROXYLASE"/>
    <property type="match status" value="1"/>
</dbReference>
<gene>
    <name evidence="3" type="ORF">HTZ77_16630</name>
</gene>
<organism evidence="3 4">
    <name type="scientific">Nonomuraea montanisoli</name>
    <dbReference type="NCBI Taxonomy" id="2741721"/>
    <lineage>
        <taxon>Bacteria</taxon>
        <taxon>Bacillati</taxon>
        <taxon>Actinomycetota</taxon>
        <taxon>Actinomycetes</taxon>
        <taxon>Streptosporangiales</taxon>
        <taxon>Streptosporangiaceae</taxon>
        <taxon>Nonomuraea</taxon>
    </lineage>
</organism>
<dbReference type="RefSeq" id="WP_175590502.1">
    <property type="nucleotide sequence ID" value="NZ_JABWGN010000006.1"/>
</dbReference>
<keyword evidence="4" id="KW-1185">Reference proteome</keyword>
<comment type="caution">
    <text evidence="3">The sequence shown here is derived from an EMBL/GenBank/DDBJ whole genome shotgun (WGS) entry which is preliminary data.</text>
</comment>
<sequence length="540" mass="59112">MTETETTDPTGRPRDDILHDVVLIGYGPVGQTLAALLGQAGHKIAVFERWPRLYGRARAGHVDHEIMRIFQSLGIAERVGRDMFRATKYVFRNAGGETLLTFDWDADGISGWPSDYIMYQPSIEDALDAAVRAQPTVSVHQGWEATALTRHEDHVEVTLRESTGSRTGKGVLGARTRTVRGRYLVGADGANSFVRTRLGTTQTDFGFRETWFVCDLEPKVALDFGFDNGQVCDPARPHCLFQLGTRHRRFEFALLPGEDPERFGDPRTAWKLLAPYGVTPDKADLVRHAVYTFQARLADRWRRDRILLTGDAAHVMPPFMGQGMCSGIRDAKALAWRLDLVLRDLAGDALLDSYQVERAPHVETLIQMSVEAGRVSCTFDPEIAAARDEAFRRGEVPPPPPFPHLLDGLLDTEAGGRAAEVVGRLAPQGRVRTGGRTGRFDDVVGHGWTLLLAPGTGCDLTTGQAALLDRLGARVVAIGEDPADVDGYYADYFARTGVSMILYRPDFYVFGAAETSGAMGRVVDALGRAIGGPARIVAAP</sequence>
<dbReference type="Pfam" id="PF01494">
    <property type="entry name" value="FAD_binding_3"/>
    <property type="match status" value="1"/>
</dbReference>
<name>A0A7Y6M3B5_9ACTN</name>
<proteinExistence type="predicted"/>
<accession>A0A7Y6M3B5</accession>
<dbReference type="Gene3D" id="3.40.30.120">
    <property type="match status" value="1"/>
</dbReference>
<dbReference type="Gene3D" id="3.30.70.2450">
    <property type="match status" value="1"/>
</dbReference>
<dbReference type="InterPro" id="IPR036188">
    <property type="entry name" value="FAD/NAD-bd_sf"/>
</dbReference>
<dbReference type="PANTHER" id="PTHR43476:SF3">
    <property type="entry name" value="FAD-BINDING MONOOXYGENASE"/>
    <property type="match status" value="1"/>
</dbReference>
<dbReference type="InterPro" id="IPR050631">
    <property type="entry name" value="PheA/TfdB_FAD_monoxygenase"/>
</dbReference>
<evidence type="ECO:0000259" key="2">
    <source>
        <dbReference type="Pfam" id="PF01494"/>
    </source>
</evidence>
<evidence type="ECO:0000313" key="3">
    <source>
        <dbReference type="EMBL" id="NUW33047.1"/>
    </source>
</evidence>
<evidence type="ECO:0000256" key="1">
    <source>
        <dbReference type="ARBA" id="ARBA00023002"/>
    </source>
</evidence>
<feature type="domain" description="FAD-binding" evidence="2">
    <location>
        <begin position="20"/>
        <end position="368"/>
    </location>
</feature>
<dbReference type="AlphaFoldDB" id="A0A7Y6M3B5"/>
<dbReference type="SUPFAM" id="SSF51905">
    <property type="entry name" value="FAD/NAD(P)-binding domain"/>
    <property type="match status" value="1"/>
</dbReference>
<dbReference type="EMBL" id="JABWGN010000006">
    <property type="protein sequence ID" value="NUW33047.1"/>
    <property type="molecule type" value="Genomic_DNA"/>
</dbReference>
<reference evidence="3 4" key="1">
    <citation type="submission" date="2020-06" db="EMBL/GenBank/DDBJ databases">
        <title>Nonomuraea sp. SMC257, a novel actinomycete isolated from soil.</title>
        <authorList>
            <person name="Chanama M."/>
        </authorList>
    </citation>
    <scope>NUCLEOTIDE SEQUENCE [LARGE SCALE GENOMIC DNA]</scope>
    <source>
        <strain evidence="3 4">SMC257</strain>
    </source>
</reference>
<dbReference type="Gene3D" id="3.50.50.60">
    <property type="entry name" value="FAD/NAD(P)-binding domain"/>
    <property type="match status" value="1"/>
</dbReference>
<dbReference type="GO" id="GO:0008688">
    <property type="term" value="F:3-(3-hydroxyphenyl)propionate hydroxylase activity"/>
    <property type="evidence" value="ECO:0007669"/>
    <property type="project" value="TreeGrafter"/>
</dbReference>
<dbReference type="GO" id="GO:0071949">
    <property type="term" value="F:FAD binding"/>
    <property type="evidence" value="ECO:0007669"/>
    <property type="project" value="InterPro"/>
</dbReference>
<dbReference type="Proteomes" id="UP000586042">
    <property type="component" value="Unassembled WGS sequence"/>
</dbReference>